<protein>
    <submittedName>
        <fullName evidence="2">Uncharacterized protein</fullName>
    </submittedName>
</protein>
<name>A0A319CXV8_9EURO</name>
<organism evidence="2 3">
    <name type="scientific">Aspergillus uvarum CBS 121591</name>
    <dbReference type="NCBI Taxonomy" id="1448315"/>
    <lineage>
        <taxon>Eukaryota</taxon>
        <taxon>Fungi</taxon>
        <taxon>Dikarya</taxon>
        <taxon>Ascomycota</taxon>
        <taxon>Pezizomycotina</taxon>
        <taxon>Eurotiomycetes</taxon>
        <taxon>Eurotiomycetidae</taxon>
        <taxon>Eurotiales</taxon>
        <taxon>Aspergillaceae</taxon>
        <taxon>Aspergillus</taxon>
        <taxon>Aspergillus subgen. Circumdati</taxon>
    </lineage>
</organism>
<evidence type="ECO:0000313" key="2">
    <source>
        <dbReference type="EMBL" id="PYH87257.1"/>
    </source>
</evidence>
<reference evidence="2 3" key="1">
    <citation type="submission" date="2016-12" db="EMBL/GenBank/DDBJ databases">
        <title>The genomes of Aspergillus section Nigri reveals drivers in fungal speciation.</title>
        <authorList>
            <consortium name="DOE Joint Genome Institute"/>
            <person name="Vesth T.C."/>
            <person name="Nybo J."/>
            <person name="Theobald S."/>
            <person name="Brandl J."/>
            <person name="Frisvad J.C."/>
            <person name="Nielsen K.F."/>
            <person name="Lyhne E.K."/>
            <person name="Kogle M.E."/>
            <person name="Kuo A."/>
            <person name="Riley R."/>
            <person name="Clum A."/>
            <person name="Nolan M."/>
            <person name="Lipzen A."/>
            <person name="Salamov A."/>
            <person name="Henrissat B."/>
            <person name="Wiebenga A."/>
            <person name="De Vries R.P."/>
            <person name="Grigoriev I.V."/>
            <person name="Mortensen U.H."/>
            <person name="Andersen M.R."/>
            <person name="Baker S.E."/>
        </authorList>
    </citation>
    <scope>NUCLEOTIDE SEQUENCE [LARGE SCALE GENOMIC DNA]</scope>
    <source>
        <strain evidence="2 3">CBS 121591</strain>
    </source>
</reference>
<accession>A0A319CXV8</accession>
<dbReference type="Proteomes" id="UP000248340">
    <property type="component" value="Unassembled WGS sequence"/>
</dbReference>
<feature type="compositionally biased region" description="Polar residues" evidence="1">
    <location>
        <begin position="49"/>
        <end position="80"/>
    </location>
</feature>
<dbReference type="VEuPathDB" id="FungiDB:BO82DRAFT_6032"/>
<proteinExistence type="predicted"/>
<dbReference type="EMBL" id="KZ821674">
    <property type="protein sequence ID" value="PYH87257.1"/>
    <property type="molecule type" value="Genomic_DNA"/>
</dbReference>
<evidence type="ECO:0000256" key="1">
    <source>
        <dbReference type="SAM" id="MobiDB-lite"/>
    </source>
</evidence>
<dbReference type="RefSeq" id="XP_025497457.1">
    <property type="nucleotide sequence ID" value="XM_025641379.1"/>
</dbReference>
<dbReference type="GeneID" id="37144121"/>
<dbReference type="AlphaFoldDB" id="A0A319CXV8"/>
<sequence>MNKVDPLELHTRHIPIVIVSTMCSTRNRDPLSAPIAQNPRQSRRVHTPYHTQSHCSRNSTTSNHSDYHSIRQSTAKNHGSNFKDPSHCI</sequence>
<gene>
    <name evidence="2" type="ORF">BO82DRAFT_6032</name>
</gene>
<keyword evidence="3" id="KW-1185">Reference proteome</keyword>
<feature type="region of interest" description="Disordered" evidence="1">
    <location>
        <begin position="27"/>
        <end position="89"/>
    </location>
</feature>
<evidence type="ECO:0000313" key="3">
    <source>
        <dbReference type="Proteomes" id="UP000248340"/>
    </source>
</evidence>